<evidence type="ECO:0000259" key="1">
    <source>
        <dbReference type="Pfam" id="PF00561"/>
    </source>
</evidence>
<dbReference type="AlphaFoldDB" id="A0A285N935"/>
<sequence length="270" mass="30591">MSCSTSIFNFNGVAVDYKTYSSYNTGTSKTILLLHGFLASQYCFHHLIPELRRSYRVLTLDFPPFGQSSKHEETVFSYDDYTRLLAALLTHLGISRLDIAGHSMGGQIAMRFSYHFPKMVNQLYLFAPSSYMLPTDAFSSLVASRHFFPSFMRLIFEAGSVVRFLQHLVANPHSISLRMVVAYSIPFMNQHFFTSLATFIQHRGGDLPNDCIQQIQTPTTIFWGSKDPLLPPSIGYRLLAEMPRATLHVFPDAGHLLPEEIPDTLMAYMT</sequence>
<dbReference type="Proteomes" id="UP000219356">
    <property type="component" value="Unassembled WGS sequence"/>
</dbReference>
<evidence type="ECO:0000313" key="3">
    <source>
        <dbReference type="Proteomes" id="UP000219356"/>
    </source>
</evidence>
<dbReference type="InterPro" id="IPR000073">
    <property type="entry name" value="AB_hydrolase_1"/>
</dbReference>
<dbReference type="PRINTS" id="PR00111">
    <property type="entry name" value="ABHYDROLASE"/>
</dbReference>
<dbReference type="RefSeq" id="WP_097039918.1">
    <property type="nucleotide sequence ID" value="NZ_OBEK01000001.1"/>
</dbReference>
<gene>
    <name evidence="2" type="ORF">SAMN05421503_1076</name>
</gene>
<dbReference type="PANTHER" id="PTHR43798:SF33">
    <property type="entry name" value="HYDROLASE, PUTATIVE (AFU_ORTHOLOGUE AFUA_2G14860)-RELATED"/>
    <property type="match status" value="1"/>
</dbReference>
<dbReference type="Pfam" id="PF00561">
    <property type="entry name" value="Abhydrolase_1"/>
    <property type="match status" value="1"/>
</dbReference>
<evidence type="ECO:0000313" key="2">
    <source>
        <dbReference type="EMBL" id="SNZ05930.1"/>
    </source>
</evidence>
<dbReference type="OrthoDB" id="9808398at2"/>
<dbReference type="InterPro" id="IPR029058">
    <property type="entry name" value="AB_hydrolase_fold"/>
</dbReference>
<dbReference type="EMBL" id="OBEK01000001">
    <property type="protein sequence ID" value="SNZ05930.1"/>
    <property type="molecule type" value="Genomic_DNA"/>
</dbReference>
<proteinExistence type="predicted"/>
<keyword evidence="3" id="KW-1185">Reference proteome</keyword>
<dbReference type="Gene3D" id="3.40.50.1820">
    <property type="entry name" value="alpha/beta hydrolase"/>
    <property type="match status" value="1"/>
</dbReference>
<dbReference type="InterPro" id="IPR050266">
    <property type="entry name" value="AB_hydrolase_sf"/>
</dbReference>
<dbReference type="GO" id="GO:0046464">
    <property type="term" value="P:acylglycerol catabolic process"/>
    <property type="evidence" value="ECO:0007669"/>
    <property type="project" value="TreeGrafter"/>
</dbReference>
<dbReference type="PROSITE" id="PS50062">
    <property type="entry name" value="BCL2_FAMILY"/>
    <property type="match status" value="1"/>
</dbReference>
<dbReference type="InterPro" id="IPR002475">
    <property type="entry name" value="Bcl2-like"/>
</dbReference>
<accession>A0A285N935</accession>
<name>A0A285N935_9BACI</name>
<protein>
    <submittedName>
        <fullName evidence="2">Pimeloyl-ACP methyl ester carboxylesterase</fullName>
    </submittedName>
</protein>
<dbReference type="GO" id="GO:0016020">
    <property type="term" value="C:membrane"/>
    <property type="evidence" value="ECO:0007669"/>
    <property type="project" value="TreeGrafter"/>
</dbReference>
<dbReference type="SUPFAM" id="SSF53474">
    <property type="entry name" value="alpha/beta-Hydrolases"/>
    <property type="match status" value="1"/>
</dbReference>
<dbReference type="GO" id="GO:0047372">
    <property type="term" value="F:monoacylglycerol lipase activity"/>
    <property type="evidence" value="ECO:0007669"/>
    <property type="project" value="TreeGrafter"/>
</dbReference>
<organism evidence="2 3">
    <name type="scientific">Terribacillus aidingensis</name>
    <dbReference type="NCBI Taxonomy" id="586416"/>
    <lineage>
        <taxon>Bacteria</taxon>
        <taxon>Bacillati</taxon>
        <taxon>Bacillota</taxon>
        <taxon>Bacilli</taxon>
        <taxon>Bacillales</taxon>
        <taxon>Bacillaceae</taxon>
        <taxon>Terribacillus</taxon>
    </lineage>
</organism>
<dbReference type="PANTHER" id="PTHR43798">
    <property type="entry name" value="MONOACYLGLYCEROL LIPASE"/>
    <property type="match status" value="1"/>
</dbReference>
<reference evidence="3" key="1">
    <citation type="submission" date="2017-09" db="EMBL/GenBank/DDBJ databases">
        <authorList>
            <person name="Varghese N."/>
            <person name="Submissions S."/>
        </authorList>
    </citation>
    <scope>NUCLEOTIDE SEQUENCE [LARGE SCALE GENOMIC DNA]</scope>
    <source>
        <strain evidence="3">CGMCC 1.8913</strain>
    </source>
</reference>
<feature type="domain" description="AB hydrolase-1" evidence="1">
    <location>
        <begin position="30"/>
        <end position="259"/>
    </location>
</feature>